<dbReference type="EnsemblMetazoa" id="G17120.2">
    <property type="protein sequence ID" value="G17120.2:cds"/>
    <property type="gene ID" value="G17120"/>
</dbReference>
<protein>
    <submittedName>
        <fullName evidence="2">Uncharacterized protein</fullName>
    </submittedName>
</protein>
<name>A0A8W8J3U5_MAGGI</name>
<organism evidence="2 3">
    <name type="scientific">Magallana gigas</name>
    <name type="common">Pacific oyster</name>
    <name type="synonym">Crassostrea gigas</name>
    <dbReference type="NCBI Taxonomy" id="29159"/>
    <lineage>
        <taxon>Eukaryota</taxon>
        <taxon>Metazoa</taxon>
        <taxon>Spiralia</taxon>
        <taxon>Lophotrochozoa</taxon>
        <taxon>Mollusca</taxon>
        <taxon>Bivalvia</taxon>
        <taxon>Autobranchia</taxon>
        <taxon>Pteriomorphia</taxon>
        <taxon>Ostreida</taxon>
        <taxon>Ostreoidea</taxon>
        <taxon>Ostreidae</taxon>
        <taxon>Magallana</taxon>
    </lineage>
</organism>
<proteinExistence type="predicted"/>
<keyword evidence="1" id="KW-0472">Membrane</keyword>
<evidence type="ECO:0000313" key="3">
    <source>
        <dbReference type="Proteomes" id="UP000005408"/>
    </source>
</evidence>
<sequence length="130" mass="14903">MKDTRNIESISKMERRAASKSLIVCSVLVSGSVILTALVFLTKPSLETFRSNMVVIIQVLSLVLFIPLSCVVYCMDRQKQKLLKKEMNVKRRLRTLTFDEDKRQVKSNKMKKLPPKLVPAPPEAVYYRMG</sequence>
<dbReference type="AlphaFoldDB" id="A0A8W8J3U5"/>
<accession>A0A8W8J3U5</accession>
<keyword evidence="1" id="KW-1133">Transmembrane helix</keyword>
<dbReference type="Proteomes" id="UP000005408">
    <property type="component" value="Unassembled WGS sequence"/>
</dbReference>
<keyword evidence="1" id="KW-0812">Transmembrane</keyword>
<evidence type="ECO:0000313" key="2">
    <source>
        <dbReference type="EnsemblMetazoa" id="G17120.2:cds"/>
    </source>
</evidence>
<feature type="transmembrane region" description="Helical" evidence="1">
    <location>
        <begin position="53"/>
        <end position="75"/>
    </location>
</feature>
<feature type="transmembrane region" description="Helical" evidence="1">
    <location>
        <begin position="21"/>
        <end position="41"/>
    </location>
</feature>
<reference evidence="2" key="1">
    <citation type="submission" date="2022-08" db="UniProtKB">
        <authorList>
            <consortium name="EnsemblMetazoa"/>
        </authorList>
    </citation>
    <scope>IDENTIFICATION</scope>
    <source>
        <strain evidence="2">05x7-T-G4-1.051#20</strain>
    </source>
</reference>
<keyword evidence="3" id="KW-1185">Reference proteome</keyword>
<evidence type="ECO:0000256" key="1">
    <source>
        <dbReference type="SAM" id="Phobius"/>
    </source>
</evidence>